<gene>
    <name evidence="2" type="ORF">PIBRA_LOCUS8646</name>
</gene>
<evidence type="ECO:0000313" key="3">
    <source>
        <dbReference type="Proteomes" id="UP001152562"/>
    </source>
</evidence>
<feature type="region of interest" description="Disordered" evidence="1">
    <location>
        <begin position="235"/>
        <end position="272"/>
    </location>
</feature>
<protein>
    <submittedName>
        <fullName evidence="2">Uncharacterized protein</fullName>
    </submittedName>
</protein>
<feature type="compositionally biased region" description="Basic and acidic residues" evidence="1">
    <location>
        <begin position="247"/>
        <end position="265"/>
    </location>
</feature>
<name>A0A9P0TN27_PIEBR</name>
<evidence type="ECO:0000256" key="1">
    <source>
        <dbReference type="SAM" id="MobiDB-lite"/>
    </source>
</evidence>
<evidence type="ECO:0000313" key="2">
    <source>
        <dbReference type="EMBL" id="CAH4032230.1"/>
    </source>
</evidence>
<feature type="region of interest" description="Disordered" evidence="1">
    <location>
        <begin position="156"/>
        <end position="200"/>
    </location>
</feature>
<organism evidence="2 3">
    <name type="scientific">Pieris brassicae</name>
    <name type="common">White butterfly</name>
    <name type="synonym">Large white butterfly</name>
    <dbReference type="NCBI Taxonomy" id="7116"/>
    <lineage>
        <taxon>Eukaryota</taxon>
        <taxon>Metazoa</taxon>
        <taxon>Ecdysozoa</taxon>
        <taxon>Arthropoda</taxon>
        <taxon>Hexapoda</taxon>
        <taxon>Insecta</taxon>
        <taxon>Pterygota</taxon>
        <taxon>Neoptera</taxon>
        <taxon>Endopterygota</taxon>
        <taxon>Lepidoptera</taxon>
        <taxon>Glossata</taxon>
        <taxon>Ditrysia</taxon>
        <taxon>Papilionoidea</taxon>
        <taxon>Pieridae</taxon>
        <taxon>Pierinae</taxon>
        <taxon>Pieris</taxon>
    </lineage>
</organism>
<comment type="caution">
    <text evidence="2">The sequence shown here is derived from an EMBL/GenBank/DDBJ whole genome shotgun (WGS) entry which is preliminary data.</text>
</comment>
<dbReference type="Proteomes" id="UP001152562">
    <property type="component" value="Unassembled WGS sequence"/>
</dbReference>
<dbReference type="EMBL" id="CALOZG010000027">
    <property type="protein sequence ID" value="CAH4032230.1"/>
    <property type="molecule type" value="Genomic_DNA"/>
</dbReference>
<proteinExistence type="predicted"/>
<sequence>MMQQVSPRPPDGYRVRQRTLSVEQLTQFAAQLHIAHLAELRRLRDYRRRLDEVQPYRPQHTDHLLRVNNRLEEGLAPATWRPVVLPRNLQELFDSVPKTPQVKAADSAGVWRATRGWAAGALLLLAALFLLRATDRFFTRNYLRWRRSRSEEWPTPNVLATSQVETPPVTLDSPSEAVDADFPDDLPPPYSECSRKHRYEEPPPPYSACYVEFTNPKDGIPAVHFYNSRRQNIFRDLDAGTSSSDTGQREASRSDERQSEARAESPKVFSDA</sequence>
<dbReference type="AlphaFoldDB" id="A0A9P0TN27"/>
<keyword evidence="3" id="KW-1185">Reference proteome</keyword>
<reference evidence="2" key="1">
    <citation type="submission" date="2022-05" db="EMBL/GenBank/DDBJ databases">
        <authorList>
            <person name="Okamura Y."/>
        </authorList>
    </citation>
    <scope>NUCLEOTIDE SEQUENCE</scope>
</reference>
<dbReference type="OrthoDB" id="7423313at2759"/>
<accession>A0A9P0TN27</accession>